<dbReference type="InterPro" id="IPR002514">
    <property type="entry name" value="Transposase_8"/>
</dbReference>
<dbReference type="Proteomes" id="UP001156694">
    <property type="component" value="Unassembled WGS sequence"/>
</dbReference>
<evidence type="ECO:0008006" key="4">
    <source>
        <dbReference type="Google" id="ProtNLM"/>
    </source>
</evidence>
<accession>A0ABQ5VY72</accession>
<name>A0ABQ5VY72_9RHOB</name>
<keyword evidence="3" id="KW-1185">Reference proteome</keyword>
<sequence length="112" mass="12687">MKRRFTDEQIISILKEQEVGERTADLCRRHRTSEATLYKSKAKCGGIEPSDARKLKALESCNARPRDELLNGEICYTLKEAQIIIENGGISTTQKAPTAHWDTNHQRQKASC</sequence>
<dbReference type="InterPro" id="IPR052546">
    <property type="entry name" value="Transposase_8_domain"/>
</dbReference>
<organism evidence="2 3">
    <name type="scientific">Amylibacter marinus</name>
    <dbReference type="NCBI Taxonomy" id="1475483"/>
    <lineage>
        <taxon>Bacteria</taxon>
        <taxon>Pseudomonadati</taxon>
        <taxon>Pseudomonadota</taxon>
        <taxon>Alphaproteobacteria</taxon>
        <taxon>Rhodobacterales</taxon>
        <taxon>Paracoccaceae</taxon>
        <taxon>Amylibacter</taxon>
    </lineage>
</organism>
<protein>
    <recommendedName>
        <fullName evidence="4">Transposase</fullName>
    </recommendedName>
</protein>
<comment type="caution">
    <text evidence="2">The sequence shown here is derived from an EMBL/GenBank/DDBJ whole genome shotgun (WGS) entry which is preliminary data.</text>
</comment>
<dbReference type="Pfam" id="PF01527">
    <property type="entry name" value="HTH_Tnp_1"/>
    <property type="match status" value="1"/>
</dbReference>
<evidence type="ECO:0000313" key="2">
    <source>
        <dbReference type="EMBL" id="GLQ36202.1"/>
    </source>
</evidence>
<gene>
    <name evidence="2" type="ORF">GCM10007939_24860</name>
</gene>
<dbReference type="EMBL" id="BSNN01000008">
    <property type="protein sequence ID" value="GLQ36202.1"/>
    <property type="molecule type" value="Genomic_DNA"/>
</dbReference>
<evidence type="ECO:0000256" key="1">
    <source>
        <dbReference type="SAM" id="MobiDB-lite"/>
    </source>
</evidence>
<reference evidence="3" key="1">
    <citation type="journal article" date="2019" name="Int. J. Syst. Evol. Microbiol.">
        <title>The Global Catalogue of Microorganisms (GCM) 10K type strain sequencing project: providing services to taxonomists for standard genome sequencing and annotation.</title>
        <authorList>
            <consortium name="The Broad Institute Genomics Platform"/>
            <consortium name="The Broad Institute Genome Sequencing Center for Infectious Disease"/>
            <person name="Wu L."/>
            <person name="Ma J."/>
        </authorList>
    </citation>
    <scope>NUCLEOTIDE SEQUENCE [LARGE SCALE GENOMIC DNA]</scope>
    <source>
        <strain evidence="3">NBRC 110140</strain>
    </source>
</reference>
<proteinExistence type="predicted"/>
<feature type="region of interest" description="Disordered" evidence="1">
    <location>
        <begin position="92"/>
        <end position="112"/>
    </location>
</feature>
<dbReference type="PANTHER" id="PTHR33609">
    <property type="entry name" value="LOW CALCIUM RESPONSE LOCUS PROTEIN S"/>
    <property type="match status" value="1"/>
</dbReference>
<evidence type="ECO:0000313" key="3">
    <source>
        <dbReference type="Proteomes" id="UP001156694"/>
    </source>
</evidence>
<dbReference type="PANTHER" id="PTHR33609:SF1">
    <property type="entry name" value="TRANSPOSASE"/>
    <property type="match status" value="1"/>
</dbReference>